<evidence type="ECO:0000256" key="6">
    <source>
        <dbReference type="PROSITE-ProRule" id="PRU00169"/>
    </source>
</evidence>
<dbReference type="SUPFAM" id="SSF46894">
    <property type="entry name" value="C-terminal effector domain of the bipartite response regulators"/>
    <property type="match status" value="1"/>
</dbReference>
<dbReference type="InterPro" id="IPR001867">
    <property type="entry name" value="OmpR/PhoB-type_DNA-bd"/>
</dbReference>
<dbReference type="PROSITE" id="PS51755">
    <property type="entry name" value="OMPR_PHOB"/>
    <property type="match status" value="1"/>
</dbReference>
<dbReference type="SMART" id="SM00448">
    <property type="entry name" value="REC"/>
    <property type="match status" value="1"/>
</dbReference>
<feature type="domain" description="Response regulatory" evidence="8">
    <location>
        <begin position="5"/>
        <end position="118"/>
    </location>
</feature>
<keyword evidence="5" id="KW-0804">Transcription</keyword>
<keyword evidence="4 7" id="KW-0238">DNA-binding</keyword>
<protein>
    <submittedName>
        <fullName evidence="10">Two component transcriptional regulator</fullName>
    </submittedName>
</protein>
<accession>A0A0B4XEI1</accession>
<dbReference type="InterPro" id="IPR039420">
    <property type="entry name" value="WalR-like"/>
</dbReference>
<dbReference type="GO" id="GO:0000156">
    <property type="term" value="F:phosphorelay response regulator activity"/>
    <property type="evidence" value="ECO:0007669"/>
    <property type="project" value="TreeGrafter"/>
</dbReference>
<dbReference type="PANTHER" id="PTHR48111:SF4">
    <property type="entry name" value="DNA-BINDING DUAL TRANSCRIPTIONAL REGULATOR OMPR"/>
    <property type="match status" value="1"/>
</dbReference>
<dbReference type="CDD" id="cd00383">
    <property type="entry name" value="trans_reg_C"/>
    <property type="match status" value="1"/>
</dbReference>
<dbReference type="GO" id="GO:0000976">
    <property type="term" value="F:transcription cis-regulatory region binding"/>
    <property type="evidence" value="ECO:0007669"/>
    <property type="project" value="TreeGrafter"/>
</dbReference>
<dbReference type="Pfam" id="PF00486">
    <property type="entry name" value="Trans_reg_C"/>
    <property type="match status" value="1"/>
</dbReference>
<keyword evidence="11" id="KW-1185">Reference proteome</keyword>
<dbReference type="SUPFAM" id="SSF52172">
    <property type="entry name" value="CheY-like"/>
    <property type="match status" value="1"/>
</dbReference>
<proteinExistence type="predicted"/>
<dbReference type="Gene3D" id="3.40.50.2300">
    <property type="match status" value="1"/>
</dbReference>
<keyword evidence="2" id="KW-0902">Two-component regulatory system</keyword>
<sequence>MQGAHLLLVEACAQQRRATAALLKAQGYRVTDVADGEGFLRQLSQAHHDAVLLDLNLPDEDGLVLLRRLRARGNMPVFVLSGRQDEQSRLAALELGADDYLSKPFLARELVLRLGNFFSRQWRPAGRMGDAVTVGPWRLYSGERTLRDGEGHSVALTAGESDILTALANAAGRTVSREQLADALSGSIEGSSPETVTVLIYRLRKKLALLAGDSASGRASVIITVPGLGYRVDKAREPERRAAPAMGQAALPVRLASVG</sequence>
<dbReference type="GO" id="GO:0005829">
    <property type="term" value="C:cytosol"/>
    <property type="evidence" value="ECO:0007669"/>
    <property type="project" value="TreeGrafter"/>
</dbReference>
<dbReference type="InterPro" id="IPR016032">
    <property type="entry name" value="Sig_transdc_resp-reg_C-effctor"/>
</dbReference>
<dbReference type="Pfam" id="PF00072">
    <property type="entry name" value="Response_reg"/>
    <property type="match status" value="1"/>
</dbReference>
<evidence type="ECO:0000256" key="2">
    <source>
        <dbReference type="ARBA" id="ARBA00023012"/>
    </source>
</evidence>
<organism evidence="10 11">
    <name type="scientific">Isoalcanivorax pacificus W11-5</name>
    <dbReference type="NCBI Taxonomy" id="391936"/>
    <lineage>
        <taxon>Bacteria</taxon>
        <taxon>Pseudomonadati</taxon>
        <taxon>Pseudomonadota</taxon>
        <taxon>Gammaproteobacteria</taxon>
        <taxon>Oceanospirillales</taxon>
        <taxon>Alcanivoracaceae</taxon>
        <taxon>Isoalcanivorax</taxon>
    </lineage>
</organism>
<dbReference type="AlphaFoldDB" id="A0A0B4XEI1"/>
<evidence type="ECO:0000259" key="8">
    <source>
        <dbReference type="PROSITE" id="PS50110"/>
    </source>
</evidence>
<evidence type="ECO:0000256" key="4">
    <source>
        <dbReference type="ARBA" id="ARBA00023125"/>
    </source>
</evidence>
<evidence type="ECO:0000313" key="10">
    <source>
        <dbReference type="EMBL" id="AJD46429.1"/>
    </source>
</evidence>
<evidence type="ECO:0000313" key="11">
    <source>
        <dbReference type="Proteomes" id="UP000006764"/>
    </source>
</evidence>
<dbReference type="HOGENOM" id="CLU_000445_30_4_6"/>
<dbReference type="PROSITE" id="PS50110">
    <property type="entry name" value="RESPONSE_REGULATORY"/>
    <property type="match status" value="1"/>
</dbReference>
<dbReference type="Gene3D" id="1.10.10.10">
    <property type="entry name" value="Winged helix-like DNA-binding domain superfamily/Winged helix DNA-binding domain"/>
    <property type="match status" value="1"/>
</dbReference>
<evidence type="ECO:0000256" key="3">
    <source>
        <dbReference type="ARBA" id="ARBA00023015"/>
    </source>
</evidence>
<reference evidence="10 11" key="1">
    <citation type="journal article" date="2012" name="J. Bacteriol.">
        <title>Genome sequence of an alkane-degrading bacterium, Alcanivorax pacificus type strain W11-5, isolated from deep sea sediment.</title>
        <authorList>
            <person name="Lai Q."/>
            <person name="Shao Z."/>
        </authorList>
    </citation>
    <scope>NUCLEOTIDE SEQUENCE [LARGE SCALE GENOMIC DNA]</scope>
    <source>
        <strain evidence="10 11">W11-5</strain>
    </source>
</reference>
<dbReference type="OrthoDB" id="9802426at2"/>
<dbReference type="Proteomes" id="UP000006764">
    <property type="component" value="Chromosome"/>
</dbReference>
<dbReference type="InterPro" id="IPR001789">
    <property type="entry name" value="Sig_transdc_resp-reg_receiver"/>
</dbReference>
<dbReference type="GO" id="GO:0006355">
    <property type="term" value="P:regulation of DNA-templated transcription"/>
    <property type="evidence" value="ECO:0007669"/>
    <property type="project" value="InterPro"/>
</dbReference>
<dbReference type="STRING" id="391936.S7S_00025"/>
<keyword evidence="3" id="KW-0805">Transcription regulation</keyword>
<evidence type="ECO:0000259" key="9">
    <source>
        <dbReference type="PROSITE" id="PS51755"/>
    </source>
</evidence>
<dbReference type="GO" id="GO:0032993">
    <property type="term" value="C:protein-DNA complex"/>
    <property type="evidence" value="ECO:0007669"/>
    <property type="project" value="TreeGrafter"/>
</dbReference>
<dbReference type="PANTHER" id="PTHR48111">
    <property type="entry name" value="REGULATOR OF RPOS"/>
    <property type="match status" value="1"/>
</dbReference>
<evidence type="ECO:0000256" key="5">
    <source>
        <dbReference type="ARBA" id="ARBA00023163"/>
    </source>
</evidence>
<dbReference type="InterPro" id="IPR036388">
    <property type="entry name" value="WH-like_DNA-bd_sf"/>
</dbReference>
<dbReference type="RefSeq" id="WP_008734381.1">
    <property type="nucleotide sequence ID" value="NZ_CP004387.1"/>
</dbReference>
<name>A0A0B4XEI1_9GAMM</name>
<dbReference type="InterPro" id="IPR011006">
    <property type="entry name" value="CheY-like_superfamily"/>
</dbReference>
<evidence type="ECO:0000256" key="7">
    <source>
        <dbReference type="PROSITE-ProRule" id="PRU01091"/>
    </source>
</evidence>
<feature type="domain" description="OmpR/PhoB-type" evidence="9">
    <location>
        <begin position="129"/>
        <end position="234"/>
    </location>
</feature>
<dbReference type="SMART" id="SM00862">
    <property type="entry name" value="Trans_reg_C"/>
    <property type="match status" value="1"/>
</dbReference>
<gene>
    <name evidence="10" type="ORF">S7S_00025</name>
</gene>
<dbReference type="EMBL" id="CP004387">
    <property type="protein sequence ID" value="AJD46429.1"/>
    <property type="molecule type" value="Genomic_DNA"/>
</dbReference>
<feature type="DNA-binding region" description="OmpR/PhoB-type" evidence="7">
    <location>
        <begin position="129"/>
        <end position="234"/>
    </location>
</feature>
<feature type="modified residue" description="4-aspartylphosphate" evidence="6">
    <location>
        <position position="54"/>
    </location>
</feature>
<evidence type="ECO:0000256" key="1">
    <source>
        <dbReference type="ARBA" id="ARBA00022553"/>
    </source>
</evidence>
<keyword evidence="1 6" id="KW-0597">Phosphoprotein</keyword>
<dbReference type="KEGG" id="apac:S7S_00025"/>